<comment type="catalytic activity">
    <reaction evidence="14 15 17">
        <text>guanosine(37) in tRNA + S-adenosyl-L-methionine = N(1)-methylguanosine(37) in tRNA + S-adenosyl-L-homocysteine + H(+)</text>
        <dbReference type="Rhea" id="RHEA:36899"/>
        <dbReference type="Rhea" id="RHEA-COMP:10145"/>
        <dbReference type="Rhea" id="RHEA-COMP:10147"/>
        <dbReference type="ChEBI" id="CHEBI:15378"/>
        <dbReference type="ChEBI" id="CHEBI:57856"/>
        <dbReference type="ChEBI" id="CHEBI:59789"/>
        <dbReference type="ChEBI" id="CHEBI:73542"/>
        <dbReference type="ChEBI" id="CHEBI:74269"/>
        <dbReference type="EC" id="2.1.1.228"/>
    </reaction>
</comment>
<evidence type="ECO:0000313" key="19">
    <source>
        <dbReference type="EMBL" id="OGG37556.1"/>
    </source>
</evidence>
<evidence type="ECO:0000256" key="3">
    <source>
        <dbReference type="ARBA" id="ARBA00007630"/>
    </source>
</evidence>
<dbReference type="GO" id="GO:0052906">
    <property type="term" value="F:tRNA (guanine(37)-N1)-methyltransferase activity"/>
    <property type="evidence" value="ECO:0007669"/>
    <property type="project" value="UniProtKB-UniRule"/>
</dbReference>
<dbReference type="HAMAP" id="MF_00605">
    <property type="entry name" value="TrmD"/>
    <property type="match status" value="1"/>
</dbReference>
<dbReference type="Proteomes" id="UP000176273">
    <property type="component" value="Unassembled WGS sequence"/>
</dbReference>
<dbReference type="PIRSF" id="PIRSF000386">
    <property type="entry name" value="tRNA_mtase"/>
    <property type="match status" value="1"/>
</dbReference>
<dbReference type="AlphaFoldDB" id="A0A1F6BKU7"/>
<evidence type="ECO:0000256" key="11">
    <source>
        <dbReference type="ARBA" id="ARBA00022694"/>
    </source>
</evidence>
<sequence length="215" mass="23861">MTFHIISIFPELFGSYLDASLIGKARAEGTIDVRLINPRDFTNDPHHAVDDKPYGGGPGMVMMVEPIYRAVQSVKRKARQAHVILLSPRGKELTQEKVRELKDKKDIILICGRYEGVDERVAEHIADEVISIGPYVVSGGELPALVVLEAVSRYVPGVIGKEESREDVKGSYPAYTRPEAFTAGDGTWSVPDVLLSGNHADVAAWREKRRFDFTK</sequence>
<name>A0A1F6BKU7_9BACT</name>
<comment type="subcellular location">
    <subcellularLocation>
        <location evidence="2 15 17">Cytoplasm</location>
    </subcellularLocation>
</comment>
<dbReference type="GO" id="GO:0005829">
    <property type="term" value="C:cytosol"/>
    <property type="evidence" value="ECO:0007669"/>
    <property type="project" value="TreeGrafter"/>
</dbReference>
<dbReference type="InterPro" id="IPR016009">
    <property type="entry name" value="tRNA_MeTrfase_TRMD/TRM10"/>
</dbReference>
<evidence type="ECO:0000256" key="7">
    <source>
        <dbReference type="ARBA" id="ARBA00022490"/>
    </source>
</evidence>
<keyword evidence="8 15" id="KW-0489">Methyltransferase</keyword>
<comment type="similarity">
    <text evidence="3 15 17">Belongs to the RNA methyltransferase TrmD family.</text>
</comment>
<keyword evidence="9 15" id="KW-0808">Transferase</keyword>
<proteinExistence type="inferred from homology"/>
<evidence type="ECO:0000256" key="16">
    <source>
        <dbReference type="PIRSR" id="PIRSR000386-1"/>
    </source>
</evidence>
<evidence type="ECO:0000256" key="8">
    <source>
        <dbReference type="ARBA" id="ARBA00022603"/>
    </source>
</evidence>
<evidence type="ECO:0000256" key="1">
    <source>
        <dbReference type="ARBA" id="ARBA00002634"/>
    </source>
</evidence>
<evidence type="ECO:0000259" key="18">
    <source>
        <dbReference type="Pfam" id="PF01746"/>
    </source>
</evidence>
<feature type="domain" description="tRNA methyltransferase TRMD/TRM10-type" evidence="18">
    <location>
        <begin position="1"/>
        <end position="212"/>
    </location>
</feature>
<organism evidence="19 20">
    <name type="scientific">Candidatus Jorgensenbacteria bacterium GWA1_54_12</name>
    <dbReference type="NCBI Taxonomy" id="1798468"/>
    <lineage>
        <taxon>Bacteria</taxon>
        <taxon>Candidatus Joergenseniibacteriota</taxon>
    </lineage>
</organism>
<keyword evidence="11 15" id="KW-0819">tRNA processing</keyword>
<evidence type="ECO:0000256" key="10">
    <source>
        <dbReference type="ARBA" id="ARBA00022691"/>
    </source>
</evidence>
<evidence type="ECO:0000256" key="5">
    <source>
        <dbReference type="ARBA" id="ARBA00012807"/>
    </source>
</evidence>
<dbReference type="InterPro" id="IPR002649">
    <property type="entry name" value="tRNA_m1G_MeTrfase_TrmD"/>
</dbReference>
<dbReference type="Pfam" id="PF01746">
    <property type="entry name" value="tRNA_m1G_MT"/>
    <property type="match status" value="1"/>
</dbReference>
<evidence type="ECO:0000256" key="6">
    <source>
        <dbReference type="ARBA" id="ARBA00014679"/>
    </source>
</evidence>
<evidence type="ECO:0000256" key="14">
    <source>
        <dbReference type="ARBA" id="ARBA00047783"/>
    </source>
</evidence>
<gene>
    <name evidence="15" type="primary">trmD</name>
    <name evidence="19" type="ORF">A2110_02385</name>
</gene>
<keyword evidence="7 15" id="KW-0963">Cytoplasm</keyword>
<evidence type="ECO:0000256" key="2">
    <source>
        <dbReference type="ARBA" id="ARBA00004496"/>
    </source>
</evidence>
<dbReference type="EMBL" id="MFKH01000009">
    <property type="protein sequence ID" value="OGG37556.1"/>
    <property type="molecule type" value="Genomic_DNA"/>
</dbReference>
<evidence type="ECO:0000313" key="20">
    <source>
        <dbReference type="Proteomes" id="UP000176273"/>
    </source>
</evidence>
<evidence type="ECO:0000256" key="4">
    <source>
        <dbReference type="ARBA" id="ARBA00011738"/>
    </source>
</evidence>
<keyword evidence="10 15" id="KW-0949">S-adenosyl-L-methionine</keyword>
<evidence type="ECO:0000256" key="12">
    <source>
        <dbReference type="ARBA" id="ARBA00029736"/>
    </source>
</evidence>
<dbReference type="STRING" id="1798468.A2110_02385"/>
<dbReference type="EC" id="2.1.1.228" evidence="5 15"/>
<comment type="function">
    <text evidence="1 15 17">Specifically methylates guanosine-37 in various tRNAs.</text>
</comment>
<dbReference type="SUPFAM" id="SSF75217">
    <property type="entry name" value="alpha/beta knot"/>
    <property type="match status" value="1"/>
</dbReference>
<evidence type="ECO:0000256" key="9">
    <source>
        <dbReference type="ARBA" id="ARBA00022679"/>
    </source>
</evidence>
<dbReference type="CDD" id="cd18080">
    <property type="entry name" value="TrmD-like"/>
    <property type="match status" value="1"/>
</dbReference>
<feature type="binding site" evidence="15 16">
    <location>
        <position position="112"/>
    </location>
    <ligand>
        <name>S-adenosyl-L-methionine</name>
        <dbReference type="ChEBI" id="CHEBI:59789"/>
    </ligand>
</feature>
<accession>A0A1F6BKU7</accession>
<dbReference type="Gene3D" id="1.10.1270.20">
    <property type="entry name" value="tRNA(m1g37)methyltransferase, domain 2"/>
    <property type="match status" value="1"/>
</dbReference>
<reference evidence="19 20" key="1">
    <citation type="journal article" date="2016" name="Nat. Commun.">
        <title>Thousands of microbial genomes shed light on interconnected biogeochemical processes in an aquifer system.</title>
        <authorList>
            <person name="Anantharaman K."/>
            <person name="Brown C.T."/>
            <person name="Hug L.A."/>
            <person name="Sharon I."/>
            <person name="Castelle C.J."/>
            <person name="Probst A.J."/>
            <person name="Thomas B.C."/>
            <person name="Singh A."/>
            <person name="Wilkins M.J."/>
            <person name="Karaoz U."/>
            <person name="Brodie E.L."/>
            <person name="Williams K.H."/>
            <person name="Hubbard S.S."/>
            <person name="Banfield J.F."/>
        </authorList>
    </citation>
    <scope>NUCLEOTIDE SEQUENCE [LARGE SCALE GENOMIC DNA]</scope>
</reference>
<comment type="subunit">
    <text evidence="4 15 17">Homodimer.</text>
</comment>
<dbReference type="Gene3D" id="3.40.1280.10">
    <property type="match status" value="1"/>
</dbReference>
<dbReference type="FunFam" id="3.40.1280.10:FF:000001">
    <property type="entry name" value="tRNA (guanine-N(1)-)-methyltransferase"/>
    <property type="match status" value="1"/>
</dbReference>
<comment type="caution">
    <text evidence="15">Lacks conserved residue(s) required for the propagation of feature annotation.</text>
</comment>
<protein>
    <recommendedName>
        <fullName evidence="6 15">tRNA (guanine-N(1)-)-methyltransferase</fullName>
        <ecNumber evidence="5 15">2.1.1.228</ecNumber>
    </recommendedName>
    <alternativeName>
        <fullName evidence="12 15">M1G-methyltransferase</fullName>
    </alternativeName>
    <alternativeName>
        <fullName evidence="13 15">tRNA [GM37] methyltransferase</fullName>
    </alternativeName>
</protein>
<dbReference type="PANTHER" id="PTHR46417">
    <property type="entry name" value="TRNA (GUANINE-N(1)-)-METHYLTRANSFERASE"/>
    <property type="match status" value="1"/>
</dbReference>
<dbReference type="NCBIfam" id="TIGR00088">
    <property type="entry name" value="trmD"/>
    <property type="match status" value="1"/>
</dbReference>
<dbReference type="InterPro" id="IPR023148">
    <property type="entry name" value="tRNA_m1G_MeTrfase_C_sf"/>
</dbReference>
<evidence type="ECO:0000256" key="13">
    <source>
        <dbReference type="ARBA" id="ARBA00033392"/>
    </source>
</evidence>
<evidence type="ECO:0000256" key="15">
    <source>
        <dbReference type="HAMAP-Rule" id="MF_00605"/>
    </source>
</evidence>
<dbReference type="NCBIfam" id="NF000648">
    <property type="entry name" value="PRK00026.1"/>
    <property type="match status" value="1"/>
</dbReference>
<dbReference type="InterPro" id="IPR029026">
    <property type="entry name" value="tRNA_m1G_MTases_N"/>
</dbReference>
<evidence type="ECO:0000256" key="17">
    <source>
        <dbReference type="RuleBase" id="RU003464"/>
    </source>
</evidence>
<dbReference type="PANTHER" id="PTHR46417:SF1">
    <property type="entry name" value="TRNA (GUANINE-N(1)-)-METHYLTRANSFERASE"/>
    <property type="match status" value="1"/>
</dbReference>
<comment type="caution">
    <text evidence="19">The sequence shown here is derived from an EMBL/GenBank/DDBJ whole genome shotgun (WGS) entry which is preliminary data.</text>
</comment>
<dbReference type="InterPro" id="IPR029028">
    <property type="entry name" value="Alpha/beta_knot_MTases"/>
</dbReference>
<dbReference type="GO" id="GO:0002939">
    <property type="term" value="P:tRNA N1-guanine methylation"/>
    <property type="evidence" value="ECO:0007669"/>
    <property type="project" value="TreeGrafter"/>
</dbReference>